<dbReference type="KEGG" id="tut:107368391"/>
<feature type="region of interest" description="Disordered" evidence="1">
    <location>
        <begin position="1"/>
        <end position="34"/>
    </location>
</feature>
<dbReference type="PANTHER" id="PTHR46535:SF1">
    <property type="entry name" value="NEDD4-BINDING PROTEIN 2"/>
    <property type="match status" value="1"/>
</dbReference>
<dbReference type="EnsemblMetazoa" id="tetur26g01640.1">
    <property type="protein sequence ID" value="tetur26g01640.1"/>
    <property type="gene ID" value="tetur26g01640"/>
</dbReference>
<dbReference type="InterPro" id="IPR002625">
    <property type="entry name" value="Smr_dom"/>
</dbReference>
<dbReference type="AlphaFoldDB" id="T1KXW8"/>
<dbReference type="Proteomes" id="UP000015104">
    <property type="component" value="Unassembled WGS sequence"/>
</dbReference>
<dbReference type="PANTHER" id="PTHR46535">
    <property type="entry name" value="NEDD4-BINDING PROTEIN 2"/>
    <property type="match status" value="1"/>
</dbReference>
<dbReference type="Pfam" id="PF01713">
    <property type="entry name" value="Smr"/>
    <property type="match status" value="1"/>
</dbReference>
<dbReference type="STRING" id="32264.T1KXW8"/>
<dbReference type="eggNOG" id="KOG2401">
    <property type="taxonomic scope" value="Eukaryota"/>
</dbReference>
<dbReference type="GO" id="GO:0004519">
    <property type="term" value="F:endonuclease activity"/>
    <property type="evidence" value="ECO:0007669"/>
    <property type="project" value="TreeGrafter"/>
</dbReference>
<dbReference type="HOGENOM" id="CLU_416994_0_0_1"/>
<reference evidence="4" key="1">
    <citation type="submission" date="2011-08" db="EMBL/GenBank/DDBJ databases">
        <authorList>
            <person name="Rombauts S."/>
        </authorList>
    </citation>
    <scope>NUCLEOTIDE SEQUENCE</scope>
    <source>
        <strain evidence="4">London</strain>
    </source>
</reference>
<dbReference type="OrthoDB" id="6511316at2759"/>
<keyword evidence="4" id="KW-1185">Reference proteome</keyword>
<dbReference type="PROSITE" id="PS50828">
    <property type="entry name" value="SMR"/>
    <property type="match status" value="1"/>
</dbReference>
<evidence type="ECO:0000256" key="1">
    <source>
        <dbReference type="SAM" id="MobiDB-lite"/>
    </source>
</evidence>
<dbReference type="OMA" id="VEDRDWA"/>
<dbReference type="SMART" id="SM01162">
    <property type="entry name" value="DUF1771"/>
    <property type="match status" value="1"/>
</dbReference>
<evidence type="ECO:0000313" key="3">
    <source>
        <dbReference type="EnsemblMetazoa" id="tetur26g01640.1"/>
    </source>
</evidence>
<organism evidence="3 4">
    <name type="scientific">Tetranychus urticae</name>
    <name type="common">Two-spotted spider mite</name>
    <dbReference type="NCBI Taxonomy" id="32264"/>
    <lineage>
        <taxon>Eukaryota</taxon>
        <taxon>Metazoa</taxon>
        <taxon>Ecdysozoa</taxon>
        <taxon>Arthropoda</taxon>
        <taxon>Chelicerata</taxon>
        <taxon>Arachnida</taxon>
        <taxon>Acari</taxon>
        <taxon>Acariformes</taxon>
        <taxon>Trombidiformes</taxon>
        <taxon>Prostigmata</taxon>
        <taxon>Eleutherengona</taxon>
        <taxon>Raphignathae</taxon>
        <taxon>Tetranychoidea</taxon>
        <taxon>Tetranychidae</taxon>
        <taxon>Tetranychus</taxon>
    </lineage>
</organism>
<proteinExistence type="predicted"/>
<dbReference type="EMBL" id="CAEY01000697">
    <property type="status" value="NOT_ANNOTATED_CDS"/>
    <property type="molecule type" value="Genomic_DNA"/>
</dbReference>
<accession>T1KXW8</accession>
<dbReference type="InterPro" id="IPR036063">
    <property type="entry name" value="Smr_dom_sf"/>
</dbReference>
<evidence type="ECO:0000313" key="4">
    <source>
        <dbReference type="Proteomes" id="UP000015104"/>
    </source>
</evidence>
<feature type="compositionally biased region" description="Low complexity" evidence="1">
    <location>
        <begin position="360"/>
        <end position="374"/>
    </location>
</feature>
<gene>
    <name evidence="3" type="primary">107368391</name>
</gene>
<dbReference type="InterPro" id="IPR052772">
    <property type="entry name" value="Endo/PolyKinase_Domain-Protein"/>
</dbReference>
<dbReference type="SMART" id="SM00463">
    <property type="entry name" value="SMR"/>
    <property type="match status" value="1"/>
</dbReference>
<dbReference type="SUPFAM" id="SSF160443">
    <property type="entry name" value="SMR domain-like"/>
    <property type="match status" value="1"/>
</dbReference>
<feature type="domain" description="Smr" evidence="2">
    <location>
        <begin position="579"/>
        <end position="658"/>
    </location>
</feature>
<dbReference type="Gene3D" id="3.30.1370.110">
    <property type="match status" value="1"/>
</dbReference>
<feature type="region of interest" description="Disordered" evidence="1">
    <location>
        <begin position="360"/>
        <end position="387"/>
    </location>
</feature>
<dbReference type="InterPro" id="IPR013899">
    <property type="entry name" value="DUF1771"/>
</dbReference>
<dbReference type="GO" id="GO:0005634">
    <property type="term" value="C:nucleus"/>
    <property type="evidence" value="ECO:0007669"/>
    <property type="project" value="TreeGrafter"/>
</dbReference>
<sequence>MMNGSSTLSSSAGSPSPPSSSSSSTSPSISASSLARGPKKLLGSFNFANGGTFNWEIPPFPGEKVDEPKTKDELEVKKFTNRGSQVEDRDWALLEVQQNGLAFELCSDVGSNVSEENNHVVGFDITNNDETVFTKTCSKLRNEPRIDRGTYCDGFAGYFGYEEKVGKLAVDFPLADSSHIEEVLNACHGDYHWAFNLLSQFNEEHFTNAASSSVNISNRVNNNNDVQIIQESFDSSSSPSPDTAVSANEIRPDTIHEKFHGLGIASQLISDNLDQQNAQFTFYLDPAFADKLQSSFGQVLKEGENDEKYLRVECSEEVAQLIHYLWVKAYNSLAKDNPVANTNTNNFNIDDIFNFSSSSKPVTKSTNNGNNGNSSKKELSTNANKQMPYEPKSAFQEIMDLEMAINLSRKEFNSSPFNHANSKHAISTKLKRECLRASYPGLDEKALEELFEANDYRIKETIESIDDTLGIQTTITPEVYALINEESDNSDNYNEAAASHATELPVYNGDTLRQLRTQMDQYIEKRKELSDKGNSAFQAKMYAVASYYKSQAQEYDRKISDLRSQVIDTIVRANPSNSLDLHGVHSNEVLTTLGNYLSNKFEEIKRRRINKLRLLIITGRGAHSISGPKLKPLVINYLKQKRYRHEVVNPGVIAVTIP</sequence>
<name>T1KXW8_TETUR</name>
<evidence type="ECO:0000259" key="2">
    <source>
        <dbReference type="PROSITE" id="PS50828"/>
    </source>
</evidence>
<reference evidence="3" key="2">
    <citation type="submission" date="2015-06" db="UniProtKB">
        <authorList>
            <consortium name="EnsemblMetazoa"/>
        </authorList>
    </citation>
    <scope>IDENTIFICATION</scope>
</reference>
<protein>
    <recommendedName>
        <fullName evidence="2">Smr domain-containing protein</fullName>
    </recommendedName>
</protein>